<evidence type="ECO:0000313" key="2">
    <source>
        <dbReference type="EMBL" id="RDV06869.1"/>
    </source>
</evidence>
<dbReference type="SUPFAM" id="SSF56112">
    <property type="entry name" value="Protein kinase-like (PK-like)"/>
    <property type="match status" value="1"/>
</dbReference>
<dbReference type="Gene3D" id="3.90.1200.10">
    <property type="match status" value="1"/>
</dbReference>
<proteinExistence type="predicted"/>
<dbReference type="PANTHER" id="PTHR11012">
    <property type="entry name" value="PROTEIN KINASE-LIKE DOMAIN-CONTAINING"/>
    <property type="match status" value="1"/>
</dbReference>
<dbReference type="RefSeq" id="WP_115548416.1">
    <property type="nucleotide sequence ID" value="NZ_QRGP01000001.1"/>
</dbReference>
<reference evidence="3" key="1">
    <citation type="submission" date="2018-08" db="EMBL/GenBank/DDBJ databases">
        <authorList>
            <person name="Kim S.-J."/>
            <person name="Jung G.-Y."/>
        </authorList>
    </citation>
    <scope>NUCLEOTIDE SEQUENCE [LARGE SCALE GENOMIC DNA]</scope>
    <source>
        <strain evidence="3">GY_G</strain>
    </source>
</reference>
<gene>
    <name evidence="2" type="ORF">DXH95_05595</name>
</gene>
<dbReference type="InterPro" id="IPR011009">
    <property type="entry name" value="Kinase-like_dom_sf"/>
</dbReference>
<organism evidence="2 3">
    <name type="scientific">Sphingorhabdus pulchriflava</name>
    <dbReference type="NCBI Taxonomy" id="2292257"/>
    <lineage>
        <taxon>Bacteria</taxon>
        <taxon>Pseudomonadati</taxon>
        <taxon>Pseudomonadota</taxon>
        <taxon>Alphaproteobacteria</taxon>
        <taxon>Sphingomonadales</taxon>
        <taxon>Sphingomonadaceae</taxon>
        <taxon>Sphingorhabdus</taxon>
    </lineage>
</organism>
<accession>A0A371BGZ7</accession>
<dbReference type="Pfam" id="PF01636">
    <property type="entry name" value="APH"/>
    <property type="match status" value="1"/>
</dbReference>
<dbReference type="Proteomes" id="UP000263833">
    <property type="component" value="Unassembled WGS sequence"/>
</dbReference>
<evidence type="ECO:0000313" key="3">
    <source>
        <dbReference type="Proteomes" id="UP000263833"/>
    </source>
</evidence>
<dbReference type="AlphaFoldDB" id="A0A371BGZ7"/>
<comment type="caution">
    <text evidence="2">The sequence shown here is derived from an EMBL/GenBank/DDBJ whole genome shotgun (WGS) entry which is preliminary data.</text>
</comment>
<feature type="domain" description="Aminoglycoside phosphotransferase" evidence="1">
    <location>
        <begin position="79"/>
        <end position="289"/>
    </location>
</feature>
<keyword evidence="3" id="KW-1185">Reference proteome</keyword>
<dbReference type="PANTHER" id="PTHR11012:SF30">
    <property type="entry name" value="PROTEIN KINASE-LIKE DOMAIN-CONTAINING"/>
    <property type="match status" value="1"/>
</dbReference>
<dbReference type="EMBL" id="QRGP01000001">
    <property type="protein sequence ID" value="RDV06869.1"/>
    <property type="molecule type" value="Genomic_DNA"/>
</dbReference>
<protein>
    <recommendedName>
        <fullName evidence="1">Aminoglycoside phosphotransferase domain-containing protein</fullName>
    </recommendedName>
</protein>
<evidence type="ECO:0000259" key="1">
    <source>
        <dbReference type="Pfam" id="PF01636"/>
    </source>
</evidence>
<dbReference type="OrthoDB" id="3806873at2"/>
<name>A0A371BGZ7_9SPHN</name>
<sequence length="358" mass="39446">MSLPVLSRDEITAEWLTAMLRGKGHDVAIASIEAKAIGTGQVGATYRIALNFDANPDGFPPTIVAKLPSNDELSRTTGKSHLTYLRESRFYQTFAGKKPMAVPDHLYIAFDEDSHAFTLIMHDLPNHVQGNQLGEPSREEALLAVDAAASIHAAWWGDPMLDTLDWPNGTKAVPPQLDSDVLFGMFWPAFCDRYGDRVNANMRTVGEAFLGKLNANYDTRQSPRCLTHNDFRPDNMLFNVGDPVKPIVIVDWQTTGVGIGVGDIAYYTGTAFDAGHRRDIEEELLARYKAQLISRGVPEPDLEHIHDDYCRSAVAGFLMGVTAAMVVERTDRGDDMFLAMARRSAAMVLDHGAKALPQ</sequence>
<dbReference type="InterPro" id="IPR002575">
    <property type="entry name" value="Aminoglycoside_PTrfase"/>
</dbReference>